<proteinExistence type="predicted"/>
<dbReference type="AlphaFoldDB" id="A0A9W3SAM8"/>
<reference evidence="1 2" key="1">
    <citation type="submission" date="2016-04" db="EMBL/GenBank/DDBJ databases">
        <title>High quality genome of the nematocidal Bacillus thuringiensis MYBT18246.</title>
        <authorList>
            <person name="Hollensteiner J."/>
            <person name="Poehlein A."/>
            <person name="Sproeer C."/>
            <person name="Bunk B."/>
            <person name="Rosenstiel P."/>
            <person name="Schulenburg H."/>
            <person name="Liesegang H."/>
        </authorList>
    </citation>
    <scope>NUCLEOTIDE SEQUENCE [LARGE SCALE GENOMIC DNA]</scope>
    <source>
        <strain evidence="1 2">MYBT18246</strain>
    </source>
</reference>
<sequence length="29" mass="3392">MYVLLMRGKSVLRKEYNVILPHGKAKFSI</sequence>
<dbReference type="EMBL" id="CP015350">
    <property type="protein sequence ID" value="ANS47814.1"/>
    <property type="molecule type" value="Genomic_DNA"/>
</dbReference>
<gene>
    <name evidence="1" type="ORF">BT246_24460</name>
</gene>
<evidence type="ECO:0000313" key="2">
    <source>
        <dbReference type="Proteomes" id="UP000092743"/>
    </source>
</evidence>
<organism evidence="1 2">
    <name type="scientific">Bacillus thuringiensis</name>
    <dbReference type="NCBI Taxonomy" id="1428"/>
    <lineage>
        <taxon>Bacteria</taxon>
        <taxon>Bacillati</taxon>
        <taxon>Bacillota</taxon>
        <taxon>Bacilli</taxon>
        <taxon>Bacillales</taxon>
        <taxon>Bacillaceae</taxon>
        <taxon>Bacillus</taxon>
        <taxon>Bacillus cereus group</taxon>
    </lineage>
</organism>
<dbReference type="Proteomes" id="UP000092743">
    <property type="component" value="Chromosome"/>
</dbReference>
<protein>
    <submittedName>
        <fullName evidence="1">Uncharacterized protein</fullName>
    </submittedName>
</protein>
<accession>A0A9W3SAM8</accession>
<name>A0A9W3SAM8_BACTU</name>
<evidence type="ECO:0000313" key="1">
    <source>
        <dbReference type="EMBL" id="ANS47814.1"/>
    </source>
</evidence>